<accession>A0A6S7J8S5</accession>
<reference evidence="1" key="1">
    <citation type="submission" date="2020-04" db="EMBL/GenBank/DDBJ databases">
        <authorList>
            <person name="Alioto T."/>
            <person name="Alioto T."/>
            <person name="Gomez Garrido J."/>
        </authorList>
    </citation>
    <scope>NUCLEOTIDE SEQUENCE</scope>
    <source>
        <strain evidence="1">A484AB</strain>
    </source>
</reference>
<name>A0A6S7J8S5_PARCT</name>
<dbReference type="InterPro" id="IPR004244">
    <property type="entry name" value="Transposase_22"/>
</dbReference>
<dbReference type="EMBL" id="CACRXK020013581">
    <property type="protein sequence ID" value="CAB4025400.1"/>
    <property type="molecule type" value="Genomic_DNA"/>
</dbReference>
<comment type="caution">
    <text evidence="1">The sequence shown here is derived from an EMBL/GenBank/DDBJ whole genome shotgun (WGS) entry which is preliminary data.</text>
</comment>
<organism evidence="1 2">
    <name type="scientific">Paramuricea clavata</name>
    <name type="common">Red gorgonian</name>
    <name type="synonym">Violescent sea-whip</name>
    <dbReference type="NCBI Taxonomy" id="317549"/>
    <lineage>
        <taxon>Eukaryota</taxon>
        <taxon>Metazoa</taxon>
        <taxon>Cnidaria</taxon>
        <taxon>Anthozoa</taxon>
        <taxon>Octocorallia</taxon>
        <taxon>Malacalcyonacea</taxon>
        <taxon>Plexauridae</taxon>
        <taxon>Paramuricea</taxon>
    </lineage>
</organism>
<sequence length="234" mass="26684">MPPKSKPKTKTTYSDETDEQDDYISLSIVKQLMAQQESAFKSMVESLMKATTSRTVLDKNIVEIQSITGELSNVKMSLDAYCNKTTDLENRSRRNNIRIIGIPEKCNETWEESEVMVKAALTEKLGLAQEPRIERAHCVGKPTQINGSARKTPRHTVCRLYDWKEKLNILKQARIIKPSGLYVHEDVAEATMAKRREQMPRLRQAKQEGKIAYFVLDKLVIKDKRPGSINDSSN</sequence>
<protein>
    <submittedName>
        <fullName evidence="1">Uncharacterized protein</fullName>
    </submittedName>
</protein>
<evidence type="ECO:0000313" key="1">
    <source>
        <dbReference type="EMBL" id="CAB4025400.1"/>
    </source>
</evidence>
<dbReference type="OrthoDB" id="7395641at2759"/>
<dbReference type="Gene3D" id="3.30.70.1820">
    <property type="entry name" value="L1 transposable element, RRM domain"/>
    <property type="match status" value="1"/>
</dbReference>
<gene>
    <name evidence="1" type="ORF">PACLA_8A056876</name>
</gene>
<evidence type="ECO:0000313" key="2">
    <source>
        <dbReference type="Proteomes" id="UP001152795"/>
    </source>
</evidence>
<dbReference type="AlphaFoldDB" id="A0A6S7J8S5"/>
<dbReference type="Proteomes" id="UP001152795">
    <property type="component" value="Unassembled WGS sequence"/>
</dbReference>
<dbReference type="PANTHER" id="PTHR11505">
    <property type="entry name" value="L1 TRANSPOSABLE ELEMENT-RELATED"/>
    <property type="match status" value="1"/>
</dbReference>
<proteinExistence type="predicted"/>
<keyword evidence="2" id="KW-1185">Reference proteome</keyword>